<feature type="compositionally biased region" description="Low complexity" evidence="2">
    <location>
        <begin position="98"/>
        <end position="109"/>
    </location>
</feature>
<name>A0A813HCB5_POLGL</name>
<dbReference type="Gene3D" id="3.40.50.80">
    <property type="entry name" value="Nucleotide-binding domain of ferredoxin-NADP reductase (FNR) module"/>
    <property type="match status" value="1"/>
</dbReference>
<feature type="transmembrane region" description="Helical" evidence="3">
    <location>
        <begin position="600"/>
        <end position="618"/>
    </location>
</feature>
<accession>A0A813HCB5</accession>
<dbReference type="GO" id="GO:0016491">
    <property type="term" value="F:oxidoreductase activity"/>
    <property type="evidence" value="ECO:0007669"/>
    <property type="project" value="UniProtKB-KW"/>
</dbReference>
<evidence type="ECO:0000256" key="3">
    <source>
        <dbReference type="SAM" id="Phobius"/>
    </source>
</evidence>
<feature type="region of interest" description="Disordered" evidence="2">
    <location>
        <begin position="94"/>
        <end position="133"/>
    </location>
</feature>
<feature type="transmembrane region" description="Helical" evidence="3">
    <location>
        <begin position="396"/>
        <end position="419"/>
    </location>
</feature>
<gene>
    <name evidence="5" type="ORF">PGLA1383_LOCUS51428</name>
</gene>
<dbReference type="PANTHER" id="PTHR11972:SF153">
    <property type="entry name" value="SUPEROXIDE-GENERATING NADPH OXIDASE HEAVY CHAIN SUBUNIT A"/>
    <property type="match status" value="1"/>
</dbReference>
<reference evidence="5" key="1">
    <citation type="submission" date="2021-02" db="EMBL/GenBank/DDBJ databases">
        <authorList>
            <person name="Dougan E. K."/>
            <person name="Rhodes N."/>
            <person name="Thang M."/>
            <person name="Chan C."/>
        </authorList>
    </citation>
    <scope>NUCLEOTIDE SEQUENCE</scope>
</reference>
<keyword evidence="3" id="KW-0472">Membrane</keyword>
<keyword evidence="3" id="KW-1133">Transmembrane helix</keyword>
<sequence>MASKLKTLLRSSLDASYDQLFDEVFADLKGVECDWGAVCEVLHAAALRHDATELPNEVLNMLLTKSAKAMGFWDPSAKLLSEMRKAILHKLKEHDTEAPAPEEAGEPASPTSPKVQHWSLSPASPKAGDSAPNEVVLGATSTLWKDGTEEGTAVLVGMPLDQAWRGSTVAPTLLGLRGSQSSAKTINVSGFTLQEKEKLVPSKVSGFTLQEEDEERAPSKVSGLAPADENGERKLSEESQRSSHGVVGHTSTESAFLGDLLSGDLLSKVSGLPMQEQELRAPSKDSAVAPADEIGERAPSKASGLAPADGNFSRQRSKESRRSSKRSMVSKRSANSDDHERLTKDSGVSATLHFAAKGTRTTIAHEGKVDFDDGIRRSWTRELLQKLLIYCSSLQFHFRSVLVLLTALQMILYAVYPLFFGGVPKSLAFFGWPLAVAKASAYGACFWTALLFLSMSRDLITILARISLVKRSEVLRQLVSSSKEIHIFSAGQVMINSCLHTLMHHIGTFVTFEQHSGKELNKVLNCAQAPGASMPVGYLGSHQLTSLQFPACPLPETDEKVGYLAGVLSTPGITGYMLMAVIILLGWFSRPKGRRLSYRVFYAMHHLLVTAWVLLLVVHAANDWVGVGVPVVLLIAGLPMLSYAFTRAKRLYLSCLKIELVKVVRSESGQLLRLDVDLPRSYRHATVGEYAYINVPKASRTEWHPFTIAGMEVVDGVQRITFIIMAAGIWTKKVHEIIKPEGKRADLHIDGPYFAPAVTIQAHEVVVGIGGGVGVTPFLSFLSNIASDAASNFKRAHIFWTTRTASDYKIMSDLFSKLEERMQTRGGKLVLHLHCTPKGSIWKGDGIGSLFDLATRHIWQKRVDNFIRKDPTMIPTIARYPRMPLHAVVVNDILHSGNPVAIPVGRPDFTRELKAVGNQDPHADVGVYVCAAEPVKQSVEEACLACNRSTTTQKFRFNYERFS</sequence>
<proteinExistence type="predicted"/>
<keyword evidence="6" id="KW-1185">Reference proteome</keyword>
<dbReference type="SUPFAM" id="SSF52343">
    <property type="entry name" value="Ferredoxin reductase-like, C-terminal NADP-linked domain"/>
    <property type="match status" value="1"/>
</dbReference>
<dbReference type="OrthoDB" id="423121at2759"/>
<evidence type="ECO:0000256" key="2">
    <source>
        <dbReference type="SAM" id="MobiDB-lite"/>
    </source>
</evidence>
<feature type="domain" description="FAD-binding FR-type" evidence="4">
    <location>
        <begin position="653"/>
        <end position="759"/>
    </location>
</feature>
<evidence type="ECO:0000313" key="6">
    <source>
        <dbReference type="Proteomes" id="UP000654075"/>
    </source>
</evidence>
<dbReference type="InterPro" id="IPR050369">
    <property type="entry name" value="RBOH/FRE"/>
</dbReference>
<organism evidence="5 6">
    <name type="scientific">Polarella glacialis</name>
    <name type="common">Dinoflagellate</name>
    <dbReference type="NCBI Taxonomy" id="89957"/>
    <lineage>
        <taxon>Eukaryota</taxon>
        <taxon>Sar</taxon>
        <taxon>Alveolata</taxon>
        <taxon>Dinophyceae</taxon>
        <taxon>Suessiales</taxon>
        <taxon>Suessiaceae</taxon>
        <taxon>Polarella</taxon>
    </lineage>
</organism>
<feature type="transmembrane region" description="Helical" evidence="3">
    <location>
        <begin position="624"/>
        <end position="645"/>
    </location>
</feature>
<dbReference type="InterPro" id="IPR017927">
    <property type="entry name" value="FAD-bd_FR_type"/>
</dbReference>
<dbReference type="Pfam" id="PF08022">
    <property type="entry name" value="FAD_binding_8"/>
    <property type="match status" value="1"/>
</dbReference>
<dbReference type="GO" id="GO:0005886">
    <property type="term" value="C:plasma membrane"/>
    <property type="evidence" value="ECO:0007669"/>
    <property type="project" value="TreeGrafter"/>
</dbReference>
<dbReference type="Proteomes" id="UP000654075">
    <property type="component" value="Unassembled WGS sequence"/>
</dbReference>
<dbReference type="EMBL" id="CAJNNV010031360">
    <property type="protein sequence ID" value="CAE8635855.1"/>
    <property type="molecule type" value="Genomic_DNA"/>
</dbReference>
<evidence type="ECO:0000259" key="4">
    <source>
        <dbReference type="PROSITE" id="PS51384"/>
    </source>
</evidence>
<comment type="caution">
    <text evidence="5">The sequence shown here is derived from an EMBL/GenBank/DDBJ whole genome shotgun (WGS) entry which is preliminary data.</text>
</comment>
<feature type="compositionally biased region" description="Polar residues" evidence="2">
    <location>
        <begin position="111"/>
        <end position="122"/>
    </location>
</feature>
<feature type="transmembrane region" description="Helical" evidence="3">
    <location>
        <begin position="439"/>
        <end position="464"/>
    </location>
</feature>
<dbReference type="AlphaFoldDB" id="A0A813HCB5"/>
<dbReference type="PROSITE" id="PS51384">
    <property type="entry name" value="FAD_FR"/>
    <property type="match status" value="1"/>
</dbReference>
<dbReference type="InterPro" id="IPR013121">
    <property type="entry name" value="Fe_red_NAD-bd_6"/>
</dbReference>
<evidence type="ECO:0000313" key="5">
    <source>
        <dbReference type="EMBL" id="CAE8635855.1"/>
    </source>
</evidence>
<dbReference type="SUPFAM" id="SSF63380">
    <property type="entry name" value="Riboflavin synthase domain-like"/>
    <property type="match status" value="1"/>
</dbReference>
<protein>
    <recommendedName>
        <fullName evidence="4">FAD-binding FR-type domain-containing protein</fullName>
    </recommendedName>
</protein>
<evidence type="ECO:0000256" key="1">
    <source>
        <dbReference type="ARBA" id="ARBA00023002"/>
    </source>
</evidence>
<dbReference type="InterPro" id="IPR017938">
    <property type="entry name" value="Riboflavin_synthase-like_b-brl"/>
</dbReference>
<dbReference type="Pfam" id="PF08030">
    <property type="entry name" value="NAD_binding_6"/>
    <property type="match status" value="1"/>
</dbReference>
<feature type="compositionally biased region" description="Basic and acidic residues" evidence="2">
    <location>
        <begin position="334"/>
        <end position="343"/>
    </location>
</feature>
<feature type="region of interest" description="Disordered" evidence="2">
    <location>
        <begin position="208"/>
        <end position="250"/>
    </location>
</feature>
<feature type="transmembrane region" description="Helical" evidence="3">
    <location>
        <begin position="563"/>
        <end position="588"/>
    </location>
</feature>
<dbReference type="PANTHER" id="PTHR11972">
    <property type="entry name" value="NADPH OXIDASE"/>
    <property type="match status" value="1"/>
</dbReference>
<feature type="region of interest" description="Disordered" evidence="2">
    <location>
        <begin position="294"/>
        <end position="343"/>
    </location>
</feature>
<keyword evidence="1" id="KW-0560">Oxidoreductase</keyword>
<keyword evidence="3" id="KW-0812">Transmembrane</keyword>
<feature type="compositionally biased region" description="Basic and acidic residues" evidence="2">
    <location>
        <begin position="230"/>
        <end position="241"/>
    </location>
</feature>
<dbReference type="InterPro" id="IPR039261">
    <property type="entry name" value="FNR_nucleotide-bd"/>
</dbReference>
<dbReference type="InterPro" id="IPR013112">
    <property type="entry name" value="FAD-bd_8"/>
</dbReference>